<organism>
    <name type="scientific">Solenopsis invicta</name>
    <name type="common">Red imported fire ant</name>
    <name type="synonym">Solenopsis wagneri</name>
    <dbReference type="NCBI Taxonomy" id="13686"/>
    <lineage>
        <taxon>Eukaryota</taxon>
        <taxon>Metazoa</taxon>
        <taxon>Ecdysozoa</taxon>
        <taxon>Arthropoda</taxon>
        <taxon>Hexapoda</taxon>
        <taxon>Insecta</taxon>
        <taxon>Pterygota</taxon>
        <taxon>Neoptera</taxon>
        <taxon>Endopterygota</taxon>
        <taxon>Hymenoptera</taxon>
        <taxon>Apocrita</taxon>
        <taxon>Aculeata</taxon>
        <taxon>Formicoidea</taxon>
        <taxon>Formicidae</taxon>
        <taxon>Myrmicinae</taxon>
        <taxon>Solenopsis</taxon>
    </lineage>
</organism>
<dbReference type="EMBL" id="GL766142">
    <property type="protein sequence ID" value="EFZ15533.1"/>
    <property type="molecule type" value="Genomic_DNA"/>
</dbReference>
<evidence type="ECO:0000313" key="1">
    <source>
        <dbReference type="EMBL" id="EFZ15533.1"/>
    </source>
</evidence>
<feature type="non-terminal residue" evidence="1">
    <location>
        <position position="82"/>
    </location>
</feature>
<gene>
    <name evidence="1" type="ORF">SINV_05290</name>
</gene>
<reference evidence="1" key="1">
    <citation type="journal article" date="2011" name="Proc. Natl. Acad. Sci. U.S.A.">
        <title>The genome of the fire ant Solenopsis invicta.</title>
        <authorList>
            <person name="Wurm Y."/>
            <person name="Wang J."/>
            <person name="Riba-Grognuz O."/>
            <person name="Corona M."/>
            <person name="Nygaard S."/>
            <person name="Hunt B.G."/>
            <person name="Ingram K.K."/>
            <person name="Falquet L."/>
            <person name="Nipitwattanaphon M."/>
            <person name="Gotzek D."/>
            <person name="Dijkstra M.B."/>
            <person name="Oettler J."/>
            <person name="Comtesse F."/>
            <person name="Shih C.J."/>
            <person name="Wu W.J."/>
            <person name="Yang C.C."/>
            <person name="Thomas J."/>
            <person name="Beaudoing E."/>
            <person name="Pradervand S."/>
            <person name="Flegel V."/>
            <person name="Cook E.D."/>
            <person name="Fabbretti R."/>
            <person name="Stockinger H."/>
            <person name="Long L."/>
            <person name="Farmerie W.G."/>
            <person name="Oakey J."/>
            <person name="Boomsma J.J."/>
            <person name="Pamilo P."/>
            <person name="Yi S.V."/>
            <person name="Heinze J."/>
            <person name="Goodisman M.A."/>
            <person name="Farinelli L."/>
            <person name="Harshman K."/>
            <person name="Hulo N."/>
            <person name="Cerutti L."/>
            <person name="Xenarios I."/>
            <person name="Shoemaker D."/>
            <person name="Keller L."/>
        </authorList>
    </citation>
    <scope>NUCLEOTIDE SEQUENCE [LARGE SCALE GENOMIC DNA]</scope>
</reference>
<dbReference type="HOGENOM" id="CLU_2561155_0_0_1"/>
<accession>E9IV70</accession>
<dbReference type="AlphaFoldDB" id="E9IV70"/>
<proteinExistence type="predicted"/>
<protein>
    <submittedName>
        <fullName evidence="1">Uncharacterized protein</fullName>
    </submittedName>
</protein>
<name>E9IV70_SOLIN</name>
<sequence>MGLERKRVSREDTRQVLEVDCGGWEVHAGVHGEEGNAEGKVEGRAGMRTWSYEKKLGKERGGELARLFLEEMRQGKGRKSDG</sequence>